<protein>
    <submittedName>
        <fullName evidence="2">Uncharacterized protein</fullName>
    </submittedName>
</protein>
<dbReference type="EMBL" id="GBRH01198582">
    <property type="protein sequence ID" value="JAD99313.1"/>
    <property type="molecule type" value="Transcribed_RNA"/>
</dbReference>
<dbReference type="AlphaFoldDB" id="A0A0A9EJX1"/>
<name>A0A0A9EJX1_ARUDO</name>
<keyword evidence="1" id="KW-0812">Transmembrane</keyword>
<feature type="transmembrane region" description="Helical" evidence="1">
    <location>
        <begin position="34"/>
        <end position="51"/>
    </location>
</feature>
<reference evidence="2" key="1">
    <citation type="submission" date="2014-09" db="EMBL/GenBank/DDBJ databases">
        <authorList>
            <person name="Magalhaes I.L.F."/>
            <person name="Oliveira U."/>
            <person name="Santos F.R."/>
            <person name="Vidigal T.H.D.A."/>
            <person name="Brescovit A.D."/>
            <person name="Santos A.J."/>
        </authorList>
    </citation>
    <scope>NUCLEOTIDE SEQUENCE</scope>
    <source>
        <tissue evidence="2">Shoot tissue taken approximately 20 cm above the soil surface</tissue>
    </source>
</reference>
<keyword evidence="1" id="KW-1133">Transmembrane helix</keyword>
<feature type="transmembrane region" description="Helical" evidence="1">
    <location>
        <begin position="6"/>
        <end position="27"/>
    </location>
</feature>
<sequence length="68" mass="8183">MFFSFYGYCFVTTHYLQFFMLTINCLLQSTYFSWHVFFLLILCLLLSWVPLVTGSQFDSPYQSRTVLR</sequence>
<keyword evidence="1" id="KW-0472">Membrane</keyword>
<evidence type="ECO:0000256" key="1">
    <source>
        <dbReference type="SAM" id="Phobius"/>
    </source>
</evidence>
<accession>A0A0A9EJX1</accession>
<reference evidence="2" key="2">
    <citation type="journal article" date="2015" name="Data Brief">
        <title>Shoot transcriptome of the giant reed, Arundo donax.</title>
        <authorList>
            <person name="Barrero R.A."/>
            <person name="Guerrero F.D."/>
            <person name="Moolhuijzen P."/>
            <person name="Goolsby J.A."/>
            <person name="Tidwell J."/>
            <person name="Bellgard S.E."/>
            <person name="Bellgard M.I."/>
        </authorList>
    </citation>
    <scope>NUCLEOTIDE SEQUENCE</scope>
    <source>
        <tissue evidence="2">Shoot tissue taken approximately 20 cm above the soil surface</tissue>
    </source>
</reference>
<proteinExistence type="predicted"/>
<organism evidence="2">
    <name type="scientific">Arundo donax</name>
    <name type="common">Giant reed</name>
    <name type="synonym">Donax arundinaceus</name>
    <dbReference type="NCBI Taxonomy" id="35708"/>
    <lineage>
        <taxon>Eukaryota</taxon>
        <taxon>Viridiplantae</taxon>
        <taxon>Streptophyta</taxon>
        <taxon>Embryophyta</taxon>
        <taxon>Tracheophyta</taxon>
        <taxon>Spermatophyta</taxon>
        <taxon>Magnoliopsida</taxon>
        <taxon>Liliopsida</taxon>
        <taxon>Poales</taxon>
        <taxon>Poaceae</taxon>
        <taxon>PACMAD clade</taxon>
        <taxon>Arundinoideae</taxon>
        <taxon>Arundineae</taxon>
        <taxon>Arundo</taxon>
    </lineage>
</organism>
<evidence type="ECO:0000313" key="2">
    <source>
        <dbReference type="EMBL" id="JAD99313.1"/>
    </source>
</evidence>